<gene>
    <name evidence="4" type="ORF">PVAND_007674</name>
</gene>
<evidence type="ECO:0000256" key="1">
    <source>
        <dbReference type="PROSITE-ProRule" id="PRU00191"/>
    </source>
</evidence>
<dbReference type="EMBL" id="JADBJN010000002">
    <property type="protein sequence ID" value="KAG5677961.1"/>
    <property type="molecule type" value="Genomic_DNA"/>
</dbReference>
<feature type="domain" description="SH2" evidence="3">
    <location>
        <begin position="163"/>
        <end position="257"/>
    </location>
</feature>
<dbReference type="Proteomes" id="UP001107558">
    <property type="component" value="Chromosome 2"/>
</dbReference>
<keyword evidence="5" id="KW-1185">Reference proteome</keyword>
<name>A0A9J6C7B1_POLVA</name>
<evidence type="ECO:0000313" key="5">
    <source>
        <dbReference type="Proteomes" id="UP001107558"/>
    </source>
</evidence>
<keyword evidence="1" id="KW-0727">SH2 domain</keyword>
<proteinExistence type="predicted"/>
<dbReference type="SUPFAM" id="SSF55550">
    <property type="entry name" value="SH2 domain"/>
    <property type="match status" value="1"/>
</dbReference>
<dbReference type="InterPro" id="IPR036860">
    <property type="entry name" value="SH2_dom_sf"/>
</dbReference>
<dbReference type="Pfam" id="PF00017">
    <property type="entry name" value="SH2"/>
    <property type="match status" value="1"/>
</dbReference>
<dbReference type="Gene3D" id="3.30.505.10">
    <property type="entry name" value="SH2 domain"/>
    <property type="match status" value="1"/>
</dbReference>
<organism evidence="4 5">
    <name type="scientific">Polypedilum vanderplanki</name>
    <name type="common">Sleeping chironomid midge</name>
    <dbReference type="NCBI Taxonomy" id="319348"/>
    <lineage>
        <taxon>Eukaryota</taxon>
        <taxon>Metazoa</taxon>
        <taxon>Ecdysozoa</taxon>
        <taxon>Arthropoda</taxon>
        <taxon>Hexapoda</taxon>
        <taxon>Insecta</taxon>
        <taxon>Pterygota</taxon>
        <taxon>Neoptera</taxon>
        <taxon>Endopterygota</taxon>
        <taxon>Diptera</taxon>
        <taxon>Nematocera</taxon>
        <taxon>Chironomoidea</taxon>
        <taxon>Chironomidae</taxon>
        <taxon>Chironominae</taxon>
        <taxon>Polypedilum</taxon>
        <taxon>Polypedilum</taxon>
    </lineage>
</organism>
<feature type="coiled-coil region" evidence="2">
    <location>
        <begin position="65"/>
        <end position="92"/>
    </location>
</feature>
<comment type="caution">
    <text evidence="4">The sequence shown here is derived from an EMBL/GenBank/DDBJ whole genome shotgun (WGS) entry which is preliminary data.</text>
</comment>
<evidence type="ECO:0000256" key="2">
    <source>
        <dbReference type="SAM" id="Coils"/>
    </source>
</evidence>
<evidence type="ECO:0000259" key="3">
    <source>
        <dbReference type="PROSITE" id="PS50001"/>
    </source>
</evidence>
<dbReference type="InterPro" id="IPR000980">
    <property type="entry name" value="SH2"/>
</dbReference>
<dbReference type="PANTHER" id="PTHR15832:SF2">
    <property type="entry name" value="SH2 DOMAIN-CONTAINING PROTEIN"/>
    <property type="match status" value="1"/>
</dbReference>
<accession>A0A9J6C7B1</accession>
<dbReference type="OrthoDB" id="10013007at2759"/>
<reference evidence="4" key="1">
    <citation type="submission" date="2021-03" db="EMBL/GenBank/DDBJ databases">
        <title>Chromosome level genome of the anhydrobiotic midge Polypedilum vanderplanki.</title>
        <authorList>
            <person name="Yoshida Y."/>
            <person name="Kikawada T."/>
            <person name="Gusev O."/>
        </authorList>
    </citation>
    <scope>NUCLEOTIDE SEQUENCE</scope>
    <source>
        <strain evidence="4">NIAS01</strain>
        <tissue evidence="4">Whole body or cell culture</tissue>
    </source>
</reference>
<dbReference type="AlphaFoldDB" id="A0A9J6C7B1"/>
<sequence length="285" mass="32994">MERLRLWRYKKLANENVKDEKVIDDEDYNSCFQLKKNLKNTCKRIIMKSQIQCDETTKRKEKVTVEDAASVANEEKKIIKKLREQQHQKQRNQKTFYKCFNNILLRKSSQQHERLHEVSDMEPKHSEYVASGIYNIFGQSCKSSLVQQQQMEVKAENLSSNSWYQSGLLGKFSLEMLRHQSPGSFIIHKGSCKSANFILSLRVPSTKSSKVSHYLILQSKRGYRIKGASKFFPTVASLVTHHSVMAEELPVTLLVQRNFGSCNNDSNNDDFSSLEDLQIVFTDLE</sequence>
<evidence type="ECO:0000313" key="4">
    <source>
        <dbReference type="EMBL" id="KAG5677961.1"/>
    </source>
</evidence>
<dbReference type="PROSITE" id="PS50001">
    <property type="entry name" value="SH2"/>
    <property type="match status" value="1"/>
</dbReference>
<protein>
    <recommendedName>
        <fullName evidence="3">SH2 domain-containing protein</fullName>
    </recommendedName>
</protein>
<dbReference type="SMART" id="SM00252">
    <property type="entry name" value="SH2"/>
    <property type="match status" value="1"/>
</dbReference>
<dbReference type="PANTHER" id="PTHR15832">
    <property type="entry name" value="SHC (SRC HOMOLOGY DOMAIN C-TERMINAL) ADAPTOR HOMOLOG"/>
    <property type="match status" value="1"/>
</dbReference>
<keyword evidence="2" id="KW-0175">Coiled coil</keyword>